<dbReference type="OrthoDB" id="9802426at2"/>
<evidence type="ECO:0000256" key="5">
    <source>
        <dbReference type="ARBA" id="ARBA00023163"/>
    </source>
</evidence>
<dbReference type="RefSeq" id="WP_055726350.1">
    <property type="nucleotide sequence ID" value="NZ_FUYX01000009.1"/>
</dbReference>
<keyword evidence="3" id="KW-0805">Transcription regulation</keyword>
<accession>A0A0Q3IC63</accession>
<name>A0A0Q3IC63_9HYPH</name>
<dbReference type="SMART" id="SM00862">
    <property type="entry name" value="Trans_reg_C"/>
    <property type="match status" value="1"/>
</dbReference>
<evidence type="ECO:0000256" key="7">
    <source>
        <dbReference type="PROSITE-ProRule" id="PRU00169"/>
    </source>
</evidence>
<evidence type="ECO:0000256" key="6">
    <source>
        <dbReference type="ARBA" id="ARBA00040524"/>
    </source>
</evidence>
<reference evidence="11 13" key="1">
    <citation type="submission" date="2015-10" db="EMBL/GenBank/DDBJ databases">
        <title>Draft genome of Bosea thiooxidans.</title>
        <authorList>
            <person name="Wang X."/>
        </authorList>
    </citation>
    <scope>NUCLEOTIDE SEQUENCE [LARGE SCALE GENOMIC DNA]</scope>
    <source>
        <strain evidence="11 13">CGMCC 9174</strain>
    </source>
</reference>
<dbReference type="STRING" id="53254.SAMN05660750_03477"/>
<dbReference type="GO" id="GO:0000156">
    <property type="term" value="F:phosphorelay response regulator activity"/>
    <property type="evidence" value="ECO:0007669"/>
    <property type="project" value="TreeGrafter"/>
</dbReference>
<evidence type="ECO:0000256" key="8">
    <source>
        <dbReference type="PROSITE-ProRule" id="PRU01091"/>
    </source>
</evidence>
<feature type="modified residue" description="4-aspartylphosphate" evidence="7">
    <location>
        <position position="51"/>
    </location>
</feature>
<evidence type="ECO:0000313" key="14">
    <source>
        <dbReference type="Proteomes" id="UP000190130"/>
    </source>
</evidence>
<dbReference type="AlphaFoldDB" id="A0A0Q3IC63"/>
<evidence type="ECO:0000313" key="12">
    <source>
        <dbReference type="EMBL" id="SKB98507.1"/>
    </source>
</evidence>
<dbReference type="EMBL" id="LMAR01000001">
    <property type="protein sequence ID" value="KQK32405.1"/>
    <property type="molecule type" value="Genomic_DNA"/>
</dbReference>
<reference evidence="12 14" key="2">
    <citation type="submission" date="2017-02" db="EMBL/GenBank/DDBJ databases">
        <authorList>
            <person name="Peterson S.W."/>
        </authorList>
    </citation>
    <scope>NUCLEOTIDE SEQUENCE [LARGE SCALE GENOMIC DNA]</scope>
    <source>
        <strain evidence="12 14">DSM 9653</strain>
    </source>
</reference>
<dbReference type="Proteomes" id="UP000190130">
    <property type="component" value="Unassembled WGS sequence"/>
</dbReference>
<evidence type="ECO:0000256" key="1">
    <source>
        <dbReference type="ARBA" id="ARBA00022553"/>
    </source>
</evidence>
<keyword evidence="2" id="KW-0902">Two-component regulatory system</keyword>
<dbReference type="SUPFAM" id="SSF52172">
    <property type="entry name" value="CheY-like"/>
    <property type="match status" value="1"/>
</dbReference>
<dbReference type="Gene3D" id="6.10.250.690">
    <property type="match status" value="1"/>
</dbReference>
<dbReference type="InterPro" id="IPR036388">
    <property type="entry name" value="WH-like_DNA-bd_sf"/>
</dbReference>
<feature type="DNA-binding region" description="OmpR/PhoB-type" evidence="8">
    <location>
        <begin position="124"/>
        <end position="222"/>
    </location>
</feature>
<keyword evidence="13" id="KW-1185">Reference proteome</keyword>
<dbReference type="EMBL" id="FUYX01000009">
    <property type="protein sequence ID" value="SKB98507.1"/>
    <property type="molecule type" value="Genomic_DNA"/>
</dbReference>
<sequence>MRALIVEDEPDLMGFLSSLLTNAGLIVDRTTTIDAALAALRTAPFDLAIVDRRLPDGDGLSIVKALSAEEKRPAFLILTARDAKSDVIEGLNGGADDYLVKPFEPDELLARLRVILRRRHPRRSLVIAAGNLSLDLEGRSACVGSEPLDLRRREALILEALVQRAGRVVTRDVLIEAVYGFDDLIESNTLEAQISRLRRKLRDAGAQVEITSLRGIGYMLKATEPVL</sequence>
<dbReference type="InterPro" id="IPR001867">
    <property type="entry name" value="OmpR/PhoB-type_DNA-bd"/>
</dbReference>
<protein>
    <recommendedName>
        <fullName evidence="6">Cell cycle response regulator CtrA</fullName>
    </recommendedName>
</protein>
<keyword evidence="1 7" id="KW-0597">Phosphoprotein</keyword>
<dbReference type="GO" id="GO:0006355">
    <property type="term" value="P:regulation of DNA-templated transcription"/>
    <property type="evidence" value="ECO:0007669"/>
    <property type="project" value="InterPro"/>
</dbReference>
<dbReference type="Gene3D" id="3.40.50.2300">
    <property type="match status" value="1"/>
</dbReference>
<dbReference type="InterPro" id="IPR001789">
    <property type="entry name" value="Sig_transdc_resp-reg_receiver"/>
</dbReference>
<dbReference type="PANTHER" id="PTHR48111">
    <property type="entry name" value="REGULATOR OF RPOS"/>
    <property type="match status" value="1"/>
</dbReference>
<dbReference type="PROSITE" id="PS51755">
    <property type="entry name" value="OMPR_PHOB"/>
    <property type="match status" value="1"/>
</dbReference>
<dbReference type="Pfam" id="PF00486">
    <property type="entry name" value="Trans_reg_C"/>
    <property type="match status" value="1"/>
</dbReference>
<dbReference type="Proteomes" id="UP000051562">
    <property type="component" value="Unassembled WGS sequence"/>
</dbReference>
<evidence type="ECO:0000259" key="9">
    <source>
        <dbReference type="PROSITE" id="PS50110"/>
    </source>
</evidence>
<proteinExistence type="predicted"/>
<dbReference type="InterPro" id="IPR039420">
    <property type="entry name" value="WalR-like"/>
</dbReference>
<dbReference type="SMART" id="SM00448">
    <property type="entry name" value="REC"/>
    <property type="match status" value="1"/>
</dbReference>
<evidence type="ECO:0000313" key="11">
    <source>
        <dbReference type="EMBL" id="KQK32405.1"/>
    </source>
</evidence>
<dbReference type="GO" id="GO:0032993">
    <property type="term" value="C:protein-DNA complex"/>
    <property type="evidence" value="ECO:0007669"/>
    <property type="project" value="TreeGrafter"/>
</dbReference>
<evidence type="ECO:0000259" key="10">
    <source>
        <dbReference type="PROSITE" id="PS51755"/>
    </source>
</evidence>
<dbReference type="PROSITE" id="PS50110">
    <property type="entry name" value="RESPONSE_REGULATORY"/>
    <property type="match status" value="1"/>
</dbReference>
<gene>
    <name evidence="11" type="ORF">ARD30_01095</name>
    <name evidence="12" type="ORF">SAMN05660750_03477</name>
</gene>
<dbReference type="InterPro" id="IPR011006">
    <property type="entry name" value="CheY-like_superfamily"/>
</dbReference>
<dbReference type="CDD" id="cd00383">
    <property type="entry name" value="trans_reg_C"/>
    <property type="match status" value="1"/>
</dbReference>
<dbReference type="GO" id="GO:0005829">
    <property type="term" value="C:cytosol"/>
    <property type="evidence" value="ECO:0007669"/>
    <property type="project" value="TreeGrafter"/>
</dbReference>
<evidence type="ECO:0000256" key="3">
    <source>
        <dbReference type="ARBA" id="ARBA00023015"/>
    </source>
</evidence>
<dbReference type="PANTHER" id="PTHR48111:SF22">
    <property type="entry name" value="REGULATOR OF RPOS"/>
    <property type="match status" value="1"/>
</dbReference>
<feature type="domain" description="OmpR/PhoB-type" evidence="10">
    <location>
        <begin position="124"/>
        <end position="222"/>
    </location>
</feature>
<keyword evidence="5" id="KW-0804">Transcription</keyword>
<dbReference type="GO" id="GO:0000976">
    <property type="term" value="F:transcription cis-regulatory region binding"/>
    <property type="evidence" value="ECO:0007669"/>
    <property type="project" value="TreeGrafter"/>
</dbReference>
<evidence type="ECO:0000256" key="4">
    <source>
        <dbReference type="ARBA" id="ARBA00023125"/>
    </source>
</evidence>
<keyword evidence="4 8" id="KW-0238">DNA-binding</keyword>
<evidence type="ECO:0000256" key="2">
    <source>
        <dbReference type="ARBA" id="ARBA00023012"/>
    </source>
</evidence>
<evidence type="ECO:0000313" key="13">
    <source>
        <dbReference type="Proteomes" id="UP000051562"/>
    </source>
</evidence>
<organism evidence="11 13">
    <name type="scientific">Bosea thiooxidans</name>
    <dbReference type="NCBI Taxonomy" id="53254"/>
    <lineage>
        <taxon>Bacteria</taxon>
        <taxon>Pseudomonadati</taxon>
        <taxon>Pseudomonadota</taxon>
        <taxon>Alphaproteobacteria</taxon>
        <taxon>Hyphomicrobiales</taxon>
        <taxon>Boseaceae</taxon>
        <taxon>Bosea</taxon>
    </lineage>
</organism>
<feature type="domain" description="Response regulatory" evidence="9">
    <location>
        <begin position="2"/>
        <end position="116"/>
    </location>
</feature>
<dbReference type="Pfam" id="PF00072">
    <property type="entry name" value="Response_reg"/>
    <property type="match status" value="1"/>
</dbReference>
<dbReference type="Gene3D" id="1.10.10.10">
    <property type="entry name" value="Winged helix-like DNA-binding domain superfamily/Winged helix DNA-binding domain"/>
    <property type="match status" value="1"/>
</dbReference>